<dbReference type="EMBL" id="JBHLUD010000004">
    <property type="protein sequence ID" value="MFC0542718.1"/>
    <property type="molecule type" value="Genomic_DNA"/>
</dbReference>
<evidence type="ECO:0000256" key="1">
    <source>
        <dbReference type="SAM" id="MobiDB-lite"/>
    </source>
</evidence>
<gene>
    <name evidence="3" type="ORF">ACFFH7_14570</name>
</gene>
<dbReference type="InterPro" id="IPR036866">
    <property type="entry name" value="RibonucZ/Hydroxyglut_hydro"/>
</dbReference>
<dbReference type="PANTHER" id="PTHR15032:SF4">
    <property type="entry name" value="N-ACYL-PHOSPHATIDYLETHANOLAMINE-HYDROLYZING PHOSPHOLIPASE D"/>
    <property type="match status" value="1"/>
</dbReference>
<organism evidence="3 4">
    <name type="scientific">Kutzneria chonburiensis</name>
    <dbReference type="NCBI Taxonomy" id="1483604"/>
    <lineage>
        <taxon>Bacteria</taxon>
        <taxon>Bacillati</taxon>
        <taxon>Actinomycetota</taxon>
        <taxon>Actinomycetes</taxon>
        <taxon>Pseudonocardiales</taxon>
        <taxon>Pseudonocardiaceae</taxon>
        <taxon>Kutzneria</taxon>
    </lineage>
</organism>
<sequence length="339" mass="36859">MTLIGTTALGGRPGGDRLVRIRQSPNYRDGAFQNPAGPAEPIPSGHHPSASADRRRPARPVPLVRPDFTVPADGVRTTWLGHSTVLVELDGGTVLFDPVWSNRVSPSALVGPKRLHPVPVGLSGLPPVDAVVISHDHYDHLDTATIKAIAARWPKTRFVVPLGVGAHLQRWRVPADRIDEVDWTESVTVAGVTLTATAARHFSGRVRPGSNVTQWAGWVAAGATHRVFYTGDSGYFDGYREIGRQHGPFDVTLIQIGAYSRLWPDVHMTPEEAVATHRALRGELLIPVHWGTFALAGHSWSEPIERLLAAAPDLRVAVPRPGEFVTDAPTTDSWWRDSA</sequence>
<comment type="caution">
    <text evidence="3">The sequence shown here is derived from an EMBL/GenBank/DDBJ whole genome shotgun (WGS) entry which is preliminary data.</text>
</comment>
<protein>
    <submittedName>
        <fullName evidence="3">MBL fold metallo-hydrolase</fullName>
    </submittedName>
</protein>
<dbReference type="Gene3D" id="3.60.15.10">
    <property type="entry name" value="Ribonuclease Z/Hydroxyacylglutathione hydrolase-like"/>
    <property type="match status" value="1"/>
</dbReference>
<feature type="region of interest" description="Disordered" evidence="1">
    <location>
        <begin position="27"/>
        <end position="65"/>
    </location>
</feature>
<keyword evidence="4" id="KW-1185">Reference proteome</keyword>
<dbReference type="SUPFAM" id="SSF56281">
    <property type="entry name" value="Metallo-hydrolase/oxidoreductase"/>
    <property type="match status" value="1"/>
</dbReference>
<evidence type="ECO:0000259" key="2">
    <source>
        <dbReference type="Pfam" id="PF12706"/>
    </source>
</evidence>
<evidence type="ECO:0000313" key="3">
    <source>
        <dbReference type="EMBL" id="MFC0542718.1"/>
    </source>
</evidence>
<dbReference type="Pfam" id="PF12706">
    <property type="entry name" value="Lactamase_B_2"/>
    <property type="match status" value="1"/>
</dbReference>
<proteinExistence type="predicted"/>
<dbReference type="Proteomes" id="UP001589810">
    <property type="component" value="Unassembled WGS sequence"/>
</dbReference>
<name>A0ABV6MR16_9PSEU</name>
<dbReference type="InterPro" id="IPR001279">
    <property type="entry name" value="Metallo-B-lactamas"/>
</dbReference>
<evidence type="ECO:0000313" key="4">
    <source>
        <dbReference type="Proteomes" id="UP001589810"/>
    </source>
</evidence>
<feature type="domain" description="Metallo-beta-lactamase" evidence="2">
    <location>
        <begin position="93"/>
        <end position="290"/>
    </location>
</feature>
<dbReference type="RefSeq" id="WP_273941133.1">
    <property type="nucleotide sequence ID" value="NZ_CP097263.1"/>
</dbReference>
<reference evidence="3 4" key="1">
    <citation type="submission" date="2024-09" db="EMBL/GenBank/DDBJ databases">
        <authorList>
            <person name="Sun Q."/>
            <person name="Mori K."/>
        </authorList>
    </citation>
    <scope>NUCLEOTIDE SEQUENCE [LARGE SCALE GENOMIC DNA]</scope>
    <source>
        <strain evidence="3 4">TBRC 1432</strain>
    </source>
</reference>
<accession>A0ABV6MR16</accession>
<dbReference type="PANTHER" id="PTHR15032">
    <property type="entry name" value="N-ACYL-PHOSPHATIDYLETHANOLAMINE-HYDROLYZING PHOSPHOLIPASE D"/>
    <property type="match status" value="1"/>
</dbReference>